<dbReference type="Pfam" id="PF00501">
    <property type="entry name" value="AMP-binding"/>
    <property type="match status" value="1"/>
</dbReference>
<keyword evidence="10" id="KW-1185">Reference proteome</keyword>
<dbReference type="PANTHER" id="PTHR43107:SF15">
    <property type="entry name" value="FATTY ACID TRANSPORT PROTEIN 3, ISOFORM A"/>
    <property type="match status" value="1"/>
</dbReference>
<dbReference type="PANTHER" id="PTHR43107">
    <property type="entry name" value="LONG-CHAIN FATTY ACID TRANSPORT PROTEIN"/>
    <property type="match status" value="1"/>
</dbReference>
<keyword evidence="2" id="KW-0436">Ligase</keyword>
<keyword evidence="3" id="KW-0547">Nucleotide-binding</keyword>
<dbReference type="Gene3D" id="3.40.50.12780">
    <property type="entry name" value="N-terminal domain of ligase-like"/>
    <property type="match status" value="1"/>
</dbReference>
<evidence type="ECO:0000256" key="3">
    <source>
        <dbReference type="ARBA" id="ARBA00022741"/>
    </source>
</evidence>
<evidence type="ECO:0000313" key="9">
    <source>
        <dbReference type="EMBL" id="OTF79640.1"/>
    </source>
</evidence>
<proteinExistence type="inferred from homology"/>
<accession>A0A1Y3BFE3</accession>
<dbReference type="GO" id="GO:0005324">
    <property type="term" value="F:long-chain fatty acid transmembrane transporter activity"/>
    <property type="evidence" value="ECO:0007669"/>
    <property type="project" value="TreeGrafter"/>
</dbReference>
<evidence type="ECO:0000256" key="2">
    <source>
        <dbReference type="ARBA" id="ARBA00022598"/>
    </source>
</evidence>
<evidence type="ECO:0000313" key="10">
    <source>
        <dbReference type="Proteomes" id="UP000194236"/>
    </source>
</evidence>
<dbReference type="AlphaFoldDB" id="A0A1Y3BFE3"/>
<comment type="caution">
    <text evidence="9">The sequence shown here is derived from an EMBL/GenBank/DDBJ whole genome shotgun (WGS) entry which is preliminary data.</text>
</comment>
<organism evidence="9 10">
    <name type="scientific">Euroglyphus maynei</name>
    <name type="common">Mayne's house dust mite</name>
    <dbReference type="NCBI Taxonomy" id="6958"/>
    <lineage>
        <taxon>Eukaryota</taxon>
        <taxon>Metazoa</taxon>
        <taxon>Ecdysozoa</taxon>
        <taxon>Arthropoda</taxon>
        <taxon>Chelicerata</taxon>
        <taxon>Arachnida</taxon>
        <taxon>Acari</taxon>
        <taxon>Acariformes</taxon>
        <taxon>Sarcoptiformes</taxon>
        <taxon>Astigmata</taxon>
        <taxon>Psoroptidia</taxon>
        <taxon>Analgoidea</taxon>
        <taxon>Pyroglyphidae</taxon>
        <taxon>Pyroglyphinae</taxon>
        <taxon>Euroglyphus</taxon>
    </lineage>
</organism>
<dbReference type="EMBL" id="MUJZ01022047">
    <property type="protein sequence ID" value="OTF79640.1"/>
    <property type="molecule type" value="Genomic_DNA"/>
</dbReference>
<protein>
    <recommendedName>
        <fullName evidence="6">Long-chain-fatty-acid--CoA ligase</fullName>
    </recommendedName>
</protein>
<feature type="non-terminal residue" evidence="9">
    <location>
        <position position="500"/>
    </location>
</feature>
<dbReference type="InterPro" id="IPR042099">
    <property type="entry name" value="ANL_N_sf"/>
</dbReference>
<dbReference type="GO" id="GO:0044539">
    <property type="term" value="P:long-chain fatty acid import into cell"/>
    <property type="evidence" value="ECO:0007669"/>
    <property type="project" value="TreeGrafter"/>
</dbReference>
<evidence type="ECO:0000256" key="1">
    <source>
        <dbReference type="ARBA" id="ARBA00006432"/>
    </source>
</evidence>
<feature type="non-terminal residue" evidence="9">
    <location>
        <position position="1"/>
    </location>
</feature>
<dbReference type="OrthoDB" id="10253869at2759"/>
<keyword evidence="4" id="KW-0067">ATP-binding</keyword>
<evidence type="ECO:0000256" key="7">
    <source>
        <dbReference type="ARBA" id="ARBA00048666"/>
    </source>
</evidence>
<gene>
    <name evidence="9" type="ORF">BLA29_004483</name>
</gene>
<evidence type="ECO:0000256" key="4">
    <source>
        <dbReference type="ARBA" id="ARBA00022840"/>
    </source>
</evidence>
<evidence type="ECO:0000256" key="5">
    <source>
        <dbReference type="ARBA" id="ARBA00036527"/>
    </source>
</evidence>
<dbReference type="GO" id="GO:0004467">
    <property type="term" value="F:long-chain fatty acid-CoA ligase activity"/>
    <property type="evidence" value="ECO:0007669"/>
    <property type="project" value="TreeGrafter"/>
</dbReference>
<comment type="catalytic activity">
    <reaction evidence="5">
        <text>a very long-chain fatty acid + ATP + CoA = a very long-chain fatty acyl-CoA + AMP + diphosphate</text>
        <dbReference type="Rhea" id="RHEA:54536"/>
        <dbReference type="ChEBI" id="CHEBI:30616"/>
        <dbReference type="ChEBI" id="CHEBI:33019"/>
        <dbReference type="ChEBI" id="CHEBI:57287"/>
        <dbReference type="ChEBI" id="CHEBI:58950"/>
        <dbReference type="ChEBI" id="CHEBI:138261"/>
        <dbReference type="ChEBI" id="CHEBI:456215"/>
    </reaction>
    <physiologicalReaction direction="left-to-right" evidence="5">
        <dbReference type="Rhea" id="RHEA:54537"/>
    </physiologicalReaction>
</comment>
<dbReference type="SUPFAM" id="SSF56801">
    <property type="entry name" value="Acetyl-CoA synthetase-like"/>
    <property type="match status" value="1"/>
</dbReference>
<reference evidence="9 10" key="1">
    <citation type="submission" date="2017-03" db="EMBL/GenBank/DDBJ databases">
        <title>Genome Survey of Euroglyphus maynei.</title>
        <authorList>
            <person name="Arlian L.G."/>
            <person name="Morgan M.S."/>
            <person name="Rider S.D."/>
        </authorList>
    </citation>
    <scope>NUCLEOTIDE SEQUENCE [LARGE SCALE GENOMIC DNA]</scope>
    <source>
        <strain evidence="9">Arlian Lab</strain>
        <tissue evidence="9">Whole body</tissue>
    </source>
</reference>
<comment type="catalytic activity">
    <reaction evidence="7">
        <text>tetracosanoate + ATP + CoA = tetracosanoyl-CoA + AMP + diphosphate</text>
        <dbReference type="Rhea" id="RHEA:33639"/>
        <dbReference type="ChEBI" id="CHEBI:30616"/>
        <dbReference type="ChEBI" id="CHEBI:31014"/>
        <dbReference type="ChEBI" id="CHEBI:33019"/>
        <dbReference type="ChEBI" id="CHEBI:57287"/>
        <dbReference type="ChEBI" id="CHEBI:65052"/>
        <dbReference type="ChEBI" id="CHEBI:456215"/>
    </reaction>
    <physiologicalReaction direction="left-to-right" evidence="7">
        <dbReference type="Rhea" id="RHEA:33640"/>
    </physiologicalReaction>
</comment>
<dbReference type="GO" id="GO:0005886">
    <property type="term" value="C:plasma membrane"/>
    <property type="evidence" value="ECO:0007669"/>
    <property type="project" value="TreeGrafter"/>
</dbReference>
<dbReference type="Proteomes" id="UP000194236">
    <property type="component" value="Unassembled WGS sequence"/>
</dbReference>
<comment type="similarity">
    <text evidence="1">Belongs to the ATP-dependent AMP-binding enzyme family.</text>
</comment>
<feature type="domain" description="AMP-dependent synthetase/ligase" evidence="8">
    <location>
        <begin position="106"/>
        <end position="405"/>
    </location>
</feature>
<evidence type="ECO:0000256" key="6">
    <source>
        <dbReference type="ARBA" id="ARBA00041297"/>
    </source>
</evidence>
<dbReference type="InterPro" id="IPR000873">
    <property type="entry name" value="AMP-dep_synth/lig_dom"/>
</dbReference>
<evidence type="ECO:0000259" key="8">
    <source>
        <dbReference type="Pfam" id="PF00501"/>
    </source>
</evidence>
<sequence length="500" mass="57919">CAILFFTFQIRIRWILRRNRVLIKYFDYNVQRHPNKTAINFNGECFTFQNVSDLAQKISNWIETSLQLGHDDEWERLNHRKQNGDDDFPMNREAKIHRKFENNKRCTQIGLMFGNIPELASFIIGIARVRCSAVLFNTHTRHELLLNAFRATDCKVFIFEPKFLSIIQEIAPQLPDIRFFMYDRNESKNIIVDPYYNGLSRQDLEEKYDDPKAKQFAAILNAYPITPVKKNYPYTMADMIQFMFTSGTTGGNIKCVPVDNIRYIGGNLSHELVFGFHHSDHFYVCLPCYHAFAGVIGLSTIFITGNTITLAEKFSASKFWNDCRTNQCTIALYIGEICRYLLAQPEHPDDGKHSLRMMFGLGLNKEHWIRLRKRFNIPKIAEYYASSEGNILIANHQNVPGSCGFIPYYYGPLLYTLWPCHIIKVDPITLELVRDPKTGLCKMARNGDLGMMVGEIRKGQIFTEYLGYTSAEESTKKLIRNVRQHGDFVFVSGDLMEMDF</sequence>
<dbReference type="GO" id="GO:0005524">
    <property type="term" value="F:ATP binding"/>
    <property type="evidence" value="ECO:0007669"/>
    <property type="project" value="UniProtKB-KW"/>
</dbReference>
<name>A0A1Y3BFE3_EURMA</name>